<comment type="caution">
    <text evidence="1">The sequence shown here is derived from an EMBL/GenBank/DDBJ whole genome shotgun (WGS) entry which is preliminary data.</text>
</comment>
<dbReference type="AlphaFoldDB" id="A0A4C1ZE50"/>
<protein>
    <submittedName>
        <fullName evidence="1">Uncharacterized protein</fullName>
    </submittedName>
</protein>
<gene>
    <name evidence="1" type="ORF">EVAR_55808_1</name>
</gene>
<dbReference type="InterPro" id="IPR012674">
    <property type="entry name" value="Calycin"/>
</dbReference>
<reference evidence="1 2" key="1">
    <citation type="journal article" date="2019" name="Commun. Biol.">
        <title>The bagworm genome reveals a unique fibroin gene that provides high tensile strength.</title>
        <authorList>
            <person name="Kono N."/>
            <person name="Nakamura H."/>
            <person name="Ohtoshi R."/>
            <person name="Tomita M."/>
            <person name="Numata K."/>
            <person name="Arakawa K."/>
        </authorList>
    </citation>
    <scope>NUCLEOTIDE SEQUENCE [LARGE SCALE GENOMIC DNA]</scope>
</reference>
<dbReference type="Gene3D" id="2.40.128.20">
    <property type="match status" value="1"/>
</dbReference>
<keyword evidence="2" id="KW-1185">Reference proteome</keyword>
<dbReference type="CDD" id="cd00742">
    <property type="entry name" value="FABP"/>
    <property type="match status" value="1"/>
</dbReference>
<dbReference type="EMBL" id="BGZK01001724">
    <property type="protein sequence ID" value="GBP85229.1"/>
    <property type="molecule type" value="Genomic_DNA"/>
</dbReference>
<evidence type="ECO:0000313" key="2">
    <source>
        <dbReference type="Proteomes" id="UP000299102"/>
    </source>
</evidence>
<dbReference type="OrthoDB" id="9971011at2759"/>
<proteinExistence type="predicted"/>
<name>A0A4C1ZE50_EUMVA</name>
<dbReference type="SUPFAM" id="SSF50814">
    <property type="entry name" value="Lipocalins"/>
    <property type="match status" value="1"/>
</dbReference>
<evidence type="ECO:0000313" key="1">
    <source>
        <dbReference type="EMBL" id="GBP85229.1"/>
    </source>
</evidence>
<organism evidence="1 2">
    <name type="scientific">Eumeta variegata</name>
    <name type="common">Bagworm moth</name>
    <name type="synonym">Eumeta japonica</name>
    <dbReference type="NCBI Taxonomy" id="151549"/>
    <lineage>
        <taxon>Eukaryota</taxon>
        <taxon>Metazoa</taxon>
        <taxon>Ecdysozoa</taxon>
        <taxon>Arthropoda</taxon>
        <taxon>Hexapoda</taxon>
        <taxon>Insecta</taxon>
        <taxon>Pterygota</taxon>
        <taxon>Neoptera</taxon>
        <taxon>Endopterygota</taxon>
        <taxon>Lepidoptera</taxon>
        <taxon>Glossata</taxon>
        <taxon>Ditrysia</taxon>
        <taxon>Tineoidea</taxon>
        <taxon>Psychidae</taxon>
        <taxon>Oiketicinae</taxon>
        <taxon>Eumeta</taxon>
    </lineage>
</organism>
<sequence length="136" mass="15018">MSFSGKKWKRSKAENAAEFMAALNAGDKLQGFLKQGDTVSSYTKVDDQTYTHKVEADGKVLQEKNFILGKENETTMPDGTILKNTYTLEGDVLKEHVIGSDGRNVYIERSFSGDTMKMKVTADGVDVAVHVEYTAV</sequence>
<accession>A0A4C1ZE50</accession>
<dbReference type="Proteomes" id="UP000299102">
    <property type="component" value="Unassembled WGS sequence"/>
</dbReference>